<comment type="similarity">
    <text evidence="9">Belongs to the pannexin family.</text>
</comment>
<dbReference type="GO" id="GO:0005921">
    <property type="term" value="C:gap junction"/>
    <property type="evidence" value="ECO:0007669"/>
    <property type="project" value="UniProtKB-UniRule"/>
</dbReference>
<evidence type="ECO:0000256" key="4">
    <source>
        <dbReference type="ARBA" id="ARBA00022692"/>
    </source>
</evidence>
<dbReference type="Proteomes" id="UP000681722">
    <property type="component" value="Unassembled WGS sequence"/>
</dbReference>
<keyword evidence="2 9" id="KW-0813">Transport</keyword>
<keyword evidence="8 9" id="KW-0407">Ion channel</keyword>
<evidence type="ECO:0000313" key="14">
    <source>
        <dbReference type="Proteomes" id="UP000663829"/>
    </source>
</evidence>
<keyword evidence="6 9" id="KW-0406">Ion transport</keyword>
<evidence type="ECO:0000256" key="7">
    <source>
        <dbReference type="ARBA" id="ARBA00023136"/>
    </source>
</evidence>
<dbReference type="PANTHER" id="PTHR11893:SF36">
    <property type="entry name" value="INNEXIN-5"/>
    <property type="match status" value="1"/>
</dbReference>
<dbReference type="EMBL" id="CAJNOQ010015685">
    <property type="protein sequence ID" value="CAF1366480.1"/>
    <property type="molecule type" value="Genomic_DNA"/>
</dbReference>
<keyword evidence="4 9" id="KW-0812">Transmembrane</keyword>
<evidence type="ECO:0000313" key="10">
    <source>
        <dbReference type="EMBL" id="CAF1171194.1"/>
    </source>
</evidence>
<dbReference type="PROSITE" id="PS51013">
    <property type="entry name" value="PANNEXIN"/>
    <property type="match status" value="1"/>
</dbReference>
<comment type="function">
    <text evidence="9">Structural component of the gap junctions.</text>
</comment>
<dbReference type="OrthoDB" id="9989339at2759"/>
<organism evidence="11 14">
    <name type="scientific">Didymodactylos carnosus</name>
    <dbReference type="NCBI Taxonomy" id="1234261"/>
    <lineage>
        <taxon>Eukaryota</taxon>
        <taxon>Metazoa</taxon>
        <taxon>Spiralia</taxon>
        <taxon>Gnathifera</taxon>
        <taxon>Rotifera</taxon>
        <taxon>Eurotatoria</taxon>
        <taxon>Bdelloidea</taxon>
        <taxon>Philodinida</taxon>
        <taxon>Philodinidae</taxon>
        <taxon>Didymodactylos</taxon>
    </lineage>
</organism>
<dbReference type="EMBL" id="CAJNOK010012790">
    <property type="protein sequence ID" value="CAF1171194.1"/>
    <property type="molecule type" value="Genomic_DNA"/>
</dbReference>
<keyword evidence="3" id="KW-1003">Cell membrane</keyword>
<gene>
    <name evidence="9" type="primary">inx</name>
    <name evidence="11" type="ORF">GPM918_LOCUS31639</name>
    <name evidence="10" type="ORF">OVA965_LOCUS22581</name>
    <name evidence="13" type="ORF">SRO942_LOCUS32287</name>
    <name evidence="12" type="ORF">TMI583_LOCUS23295</name>
</gene>
<evidence type="ECO:0000256" key="2">
    <source>
        <dbReference type="ARBA" id="ARBA00022448"/>
    </source>
</evidence>
<dbReference type="Pfam" id="PF00876">
    <property type="entry name" value="Innexin"/>
    <property type="match status" value="1"/>
</dbReference>
<evidence type="ECO:0000256" key="9">
    <source>
        <dbReference type="RuleBase" id="RU010713"/>
    </source>
</evidence>
<proteinExistence type="inferred from homology"/>
<evidence type="ECO:0000313" key="12">
    <source>
        <dbReference type="EMBL" id="CAF3982561.1"/>
    </source>
</evidence>
<keyword evidence="5 9" id="KW-1133">Transmembrane helix</keyword>
<evidence type="ECO:0000256" key="8">
    <source>
        <dbReference type="ARBA" id="ARBA00023303"/>
    </source>
</evidence>
<comment type="caution">
    <text evidence="11">The sequence shown here is derived from an EMBL/GenBank/DDBJ whole genome shotgun (WGS) entry which is preliminary data.</text>
</comment>
<comment type="subcellular location">
    <subcellularLocation>
        <location evidence="1 9">Cell membrane</location>
        <topology evidence="1 9">Multi-pass membrane protein</topology>
    </subcellularLocation>
</comment>
<name>A0A815IIP0_9BILA</name>
<dbReference type="PANTHER" id="PTHR11893">
    <property type="entry name" value="INNEXIN"/>
    <property type="match status" value="1"/>
</dbReference>
<evidence type="ECO:0000313" key="13">
    <source>
        <dbReference type="EMBL" id="CAF4249162.1"/>
    </source>
</evidence>
<comment type="caution">
    <text evidence="9">Lacks conserved residue(s) required for the propagation of feature annotation.</text>
</comment>
<evidence type="ECO:0000256" key="6">
    <source>
        <dbReference type="ARBA" id="ARBA00023065"/>
    </source>
</evidence>
<dbReference type="PRINTS" id="PR01262">
    <property type="entry name" value="INNEXIN"/>
</dbReference>
<dbReference type="EMBL" id="CAJOBA010034314">
    <property type="protein sequence ID" value="CAF3982561.1"/>
    <property type="molecule type" value="Genomic_DNA"/>
</dbReference>
<dbReference type="GO" id="GO:0005886">
    <property type="term" value="C:plasma membrane"/>
    <property type="evidence" value="ECO:0007669"/>
    <property type="project" value="UniProtKB-SubCell"/>
</dbReference>
<keyword evidence="7 9" id="KW-0472">Membrane</keyword>
<reference evidence="11" key="1">
    <citation type="submission" date="2021-02" db="EMBL/GenBank/DDBJ databases">
        <authorList>
            <person name="Nowell W R."/>
        </authorList>
    </citation>
    <scope>NUCLEOTIDE SEQUENCE</scope>
</reference>
<sequence length="133" mass="15565">MDFLSNVVGQISKYLKNRDDDSIDRLNRLYTVVLLTSFAALTMSDHYVGNKINCWIPADLSDSQANYAHDICWIDDKSIYYLSDNDSLLLDPTHSRAYKITYYPWIPLLFIFMAFCFIFPYLIWQTLSHRTGT</sequence>
<accession>A0A815IIP0</accession>
<dbReference type="Proteomes" id="UP000663829">
    <property type="component" value="Unassembled WGS sequence"/>
</dbReference>
<protein>
    <recommendedName>
        <fullName evidence="9">Innexin</fullName>
    </recommendedName>
</protein>
<dbReference type="EMBL" id="CAJOBC010073030">
    <property type="protein sequence ID" value="CAF4249162.1"/>
    <property type="molecule type" value="Genomic_DNA"/>
</dbReference>
<evidence type="ECO:0000256" key="3">
    <source>
        <dbReference type="ARBA" id="ARBA00022475"/>
    </source>
</evidence>
<evidence type="ECO:0000313" key="11">
    <source>
        <dbReference type="EMBL" id="CAF1366480.1"/>
    </source>
</evidence>
<feature type="transmembrane region" description="Helical" evidence="9">
    <location>
        <begin position="102"/>
        <end position="124"/>
    </location>
</feature>
<dbReference type="Proteomes" id="UP000682733">
    <property type="component" value="Unassembled WGS sequence"/>
</dbReference>
<dbReference type="InterPro" id="IPR000990">
    <property type="entry name" value="Innexin"/>
</dbReference>
<dbReference type="GO" id="GO:0034220">
    <property type="term" value="P:monoatomic ion transmembrane transport"/>
    <property type="evidence" value="ECO:0007669"/>
    <property type="project" value="UniProtKB-KW"/>
</dbReference>
<evidence type="ECO:0000256" key="1">
    <source>
        <dbReference type="ARBA" id="ARBA00004651"/>
    </source>
</evidence>
<evidence type="ECO:0000256" key="5">
    <source>
        <dbReference type="ARBA" id="ARBA00022989"/>
    </source>
</evidence>
<dbReference type="AlphaFoldDB" id="A0A815IIP0"/>
<dbReference type="Proteomes" id="UP000677228">
    <property type="component" value="Unassembled WGS sequence"/>
</dbReference>
<keyword evidence="14" id="KW-1185">Reference proteome</keyword>